<dbReference type="GO" id="GO:0019797">
    <property type="term" value="F:procollagen-proline 3-dioxygenase activity"/>
    <property type="evidence" value="ECO:0007669"/>
    <property type="project" value="UniProtKB-EC"/>
</dbReference>
<protein>
    <submittedName>
        <fullName evidence="5">P3H1</fullName>
        <ecNumber evidence="5">1.14.11.7</ecNumber>
    </submittedName>
</protein>
<evidence type="ECO:0000256" key="2">
    <source>
        <dbReference type="ARBA" id="ARBA00022729"/>
    </source>
</evidence>
<dbReference type="OrthoDB" id="8517835at2759"/>
<comment type="caution">
    <text evidence="5">The sequence shown here is derived from an EMBL/GenBank/DDBJ whole genome shotgun (WGS) entry which is preliminary data.</text>
</comment>
<evidence type="ECO:0000256" key="3">
    <source>
        <dbReference type="ARBA" id="ARBA00023180"/>
    </source>
</evidence>
<keyword evidence="5" id="KW-0560">Oxidoreductase</keyword>
<accession>A0A8S3T0F0</accession>
<evidence type="ECO:0000259" key="4">
    <source>
        <dbReference type="Pfam" id="PF23557"/>
    </source>
</evidence>
<dbReference type="GO" id="GO:0005783">
    <property type="term" value="C:endoplasmic reticulum"/>
    <property type="evidence" value="ECO:0007669"/>
    <property type="project" value="TreeGrafter"/>
</dbReference>
<dbReference type="Gene3D" id="1.25.40.10">
    <property type="entry name" value="Tetratricopeptide repeat domain"/>
    <property type="match status" value="2"/>
</dbReference>
<keyword evidence="3" id="KW-0325">Glycoprotein</keyword>
<keyword evidence="6" id="KW-1185">Reference proteome</keyword>
<dbReference type="PANTHER" id="PTHR13986">
    <property type="entry name" value="PROTEIN LYSINE HYDROXYLATION COMPLEX COMPONENT"/>
    <property type="match status" value="1"/>
</dbReference>
<dbReference type="GO" id="GO:0005518">
    <property type="term" value="F:collagen binding"/>
    <property type="evidence" value="ECO:0007669"/>
    <property type="project" value="TreeGrafter"/>
</dbReference>
<dbReference type="EMBL" id="CAJPWZ010001844">
    <property type="protein sequence ID" value="CAG2225291.1"/>
    <property type="molecule type" value="Genomic_DNA"/>
</dbReference>
<proteinExistence type="inferred from homology"/>
<name>A0A8S3T0F0_MYTED</name>
<dbReference type="InterPro" id="IPR011990">
    <property type="entry name" value="TPR-like_helical_dom_sf"/>
</dbReference>
<organism evidence="5 6">
    <name type="scientific">Mytilus edulis</name>
    <name type="common">Blue mussel</name>
    <dbReference type="NCBI Taxonomy" id="6550"/>
    <lineage>
        <taxon>Eukaryota</taxon>
        <taxon>Metazoa</taxon>
        <taxon>Spiralia</taxon>
        <taxon>Lophotrochozoa</taxon>
        <taxon>Mollusca</taxon>
        <taxon>Bivalvia</taxon>
        <taxon>Autobranchia</taxon>
        <taxon>Pteriomorphia</taxon>
        <taxon>Mytilida</taxon>
        <taxon>Mytiloidea</taxon>
        <taxon>Mytilidae</taxon>
        <taxon>Mytilinae</taxon>
        <taxon>Mytilus</taxon>
    </lineage>
</organism>
<dbReference type="EC" id="1.14.11.7" evidence="5"/>
<comment type="similarity">
    <text evidence="1">Belongs to the leprecan family.</text>
</comment>
<keyword evidence="2" id="KW-0732">Signal</keyword>
<dbReference type="AlphaFoldDB" id="A0A8S3T0F0"/>
<dbReference type="PANTHER" id="PTHR13986:SF8">
    <property type="entry name" value="PROLYL 3-HYDROXYLASE 1-LIKE PROTEIN"/>
    <property type="match status" value="1"/>
</dbReference>
<dbReference type="SUPFAM" id="SSF48452">
    <property type="entry name" value="TPR-like"/>
    <property type="match status" value="1"/>
</dbReference>
<evidence type="ECO:0000313" key="5">
    <source>
        <dbReference type="EMBL" id="CAG2225291.1"/>
    </source>
</evidence>
<reference evidence="5" key="1">
    <citation type="submission" date="2021-03" db="EMBL/GenBank/DDBJ databases">
        <authorList>
            <person name="Bekaert M."/>
        </authorList>
    </citation>
    <scope>NUCLEOTIDE SEQUENCE</scope>
</reference>
<dbReference type="Pfam" id="PF23557">
    <property type="entry name" value="TPR_leprecan"/>
    <property type="match status" value="1"/>
</dbReference>
<feature type="domain" description="Leprecan-like alpha-helical" evidence="4">
    <location>
        <begin position="1"/>
        <end position="300"/>
    </location>
</feature>
<dbReference type="InterPro" id="IPR056585">
    <property type="entry name" value="Leprecan_dom"/>
</dbReference>
<sequence>MYTSGLNAYVGGKWFQCSAFLEKAIQERKSYKTVIVDCRLRCRSNSVLSDFFIPADLNTSVDALRLNFFENLVKESHCLKTCKTEKLGYQISENRVLLEVEEDFDNLKPYSYLQFCYYKLERYTDAACAAYTYFLRNPGDEDTVANIHSYRHDFKVKDEDFKDLEKNLIRIKGENAYDQDDWTNAIELIELAITEYYKEEERCRVECEGHFDHQSFPDFIQAIADHYISVLQCQFKCERKLSILYKDYLPDFVGQHYNFLQFAYHQNGNNDKAVECAGTYLLFNPHDEEMLRNKAFYMQKLGYHEAHFVPRQMNSTKSKPEKLTKKHYMAIYEKIGIKVKEEKMTDLLLMIFTDKTNVENLQILQICLYPMAMSSDDIHSFPSSLSMQSSILEWEISLLWSVY</sequence>
<gene>
    <name evidence="5" type="ORF">MEDL_38427</name>
</gene>
<evidence type="ECO:0000313" key="6">
    <source>
        <dbReference type="Proteomes" id="UP000683360"/>
    </source>
</evidence>
<dbReference type="InterPro" id="IPR052284">
    <property type="entry name" value="Collagen_mod_leprecan"/>
</dbReference>
<dbReference type="GO" id="GO:0030199">
    <property type="term" value="P:collagen fibril organization"/>
    <property type="evidence" value="ECO:0007669"/>
    <property type="project" value="TreeGrafter"/>
</dbReference>
<dbReference type="Proteomes" id="UP000683360">
    <property type="component" value="Unassembled WGS sequence"/>
</dbReference>
<evidence type="ECO:0000256" key="1">
    <source>
        <dbReference type="ARBA" id="ARBA00006487"/>
    </source>
</evidence>